<evidence type="ECO:0000313" key="1">
    <source>
        <dbReference type="EMBL" id="KIJ89459.1"/>
    </source>
</evidence>
<keyword evidence="2" id="KW-1185">Reference proteome</keyword>
<dbReference type="Proteomes" id="UP000054477">
    <property type="component" value="Unassembled WGS sequence"/>
</dbReference>
<feature type="non-terminal residue" evidence="1">
    <location>
        <position position="1"/>
    </location>
</feature>
<name>A0A0C9WGH6_9AGAR</name>
<reference evidence="1 2" key="1">
    <citation type="submission" date="2014-04" db="EMBL/GenBank/DDBJ databases">
        <authorList>
            <consortium name="DOE Joint Genome Institute"/>
            <person name="Kuo A."/>
            <person name="Kohler A."/>
            <person name="Nagy L.G."/>
            <person name="Floudas D."/>
            <person name="Copeland A."/>
            <person name="Barry K.W."/>
            <person name="Cichocki N."/>
            <person name="Veneault-Fourrey C."/>
            <person name="LaButti K."/>
            <person name="Lindquist E.A."/>
            <person name="Lipzen A."/>
            <person name="Lundell T."/>
            <person name="Morin E."/>
            <person name="Murat C."/>
            <person name="Sun H."/>
            <person name="Tunlid A."/>
            <person name="Henrissat B."/>
            <person name="Grigoriev I.V."/>
            <person name="Hibbett D.S."/>
            <person name="Martin F."/>
            <person name="Nordberg H.P."/>
            <person name="Cantor M.N."/>
            <person name="Hua S.X."/>
        </authorList>
    </citation>
    <scope>NUCLEOTIDE SEQUENCE [LARGE SCALE GENOMIC DNA]</scope>
    <source>
        <strain evidence="1 2">LaAM-08-1</strain>
    </source>
</reference>
<reference evidence="2" key="2">
    <citation type="submission" date="2015-01" db="EMBL/GenBank/DDBJ databases">
        <title>Evolutionary Origins and Diversification of the Mycorrhizal Mutualists.</title>
        <authorList>
            <consortium name="DOE Joint Genome Institute"/>
            <consortium name="Mycorrhizal Genomics Consortium"/>
            <person name="Kohler A."/>
            <person name="Kuo A."/>
            <person name="Nagy L.G."/>
            <person name="Floudas D."/>
            <person name="Copeland A."/>
            <person name="Barry K.W."/>
            <person name="Cichocki N."/>
            <person name="Veneault-Fourrey C."/>
            <person name="LaButti K."/>
            <person name="Lindquist E.A."/>
            <person name="Lipzen A."/>
            <person name="Lundell T."/>
            <person name="Morin E."/>
            <person name="Murat C."/>
            <person name="Riley R."/>
            <person name="Ohm R."/>
            <person name="Sun H."/>
            <person name="Tunlid A."/>
            <person name="Henrissat B."/>
            <person name="Grigoriev I.V."/>
            <person name="Hibbett D.S."/>
            <person name="Martin F."/>
        </authorList>
    </citation>
    <scope>NUCLEOTIDE SEQUENCE [LARGE SCALE GENOMIC DNA]</scope>
    <source>
        <strain evidence="2">LaAM-08-1</strain>
    </source>
</reference>
<gene>
    <name evidence="1" type="ORF">K443DRAFT_117958</name>
</gene>
<dbReference type="AlphaFoldDB" id="A0A0C9WGH6"/>
<proteinExistence type="predicted"/>
<dbReference type="HOGENOM" id="CLU_3055988_0_0_1"/>
<accession>A0A0C9WGH6</accession>
<dbReference type="EMBL" id="KN839711">
    <property type="protein sequence ID" value="KIJ89459.1"/>
    <property type="molecule type" value="Genomic_DNA"/>
</dbReference>
<protein>
    <submittedName>
        <fullName evidence="1">Unplaced genomic scaffold K443scaffold_1176, whole genome shotgun sequence</fullName>
    </submittedName>
</protein>
<organism evidence="1 2">
    <name type="scientific">Laccaria amethystina LaAM-08-1</name>
    <dbReference type="NCBI Taxonomy" id="1095629"/>
    <lineage>
        <taxon>Eukaryota</taxon>
        <taxon>Fungi</taxon>
        <taxon>Dikarya</taxon>
        <taxon>Basidiomycota</taxon>
        <taxon>Agaricomycotina</taxon>
        <taxon>Agaricomycetes</taxon>
        <taxon>Agaricomycetidae</taxon>
        <taxon>Agaricales</taxon>
        <taxon>Agaricineae</taxon>
        <taxon>Hydnangiaceae</taxon>
        <taxon>Laccaria</taxon>
    </lineage>
</organism>
<sequence>VLCRLKGQERQEVRGSAFQRYHTFSVWWAVIVRANIDKRCALQHSRNISHFLVW</sequence>
<evidence type="ECO:0000313" key="2">
    <source>
        <dbReference type="Proteomes" id="UP000054477"/>
    </source>
</evidence>